<dbReference type="GO" id="GO:0000981">
    <property type="term" value="F:DNA-binding transcription factor activity, RNA polymerase II-specific"/>
    <property type="evidence" value="ECO:0007669"/>
    <property type="project" value="InterPro"/>
</dbReference>
<dbReference type="PROSITE" id="PS50048">
    <property type="entry name" value="ZN2_CY6_FUNGAL_2"/>
    <property type="match status" value="1"/>
</dbReference>
<dbReference type="CDD" id="cd00067">
    <property type="entry name" value="GAL4"/>
    <property type="match status" value="1"/>
</dbReference>
<evidence type="ECO:0000259" key="3">
    <source>
        <dbReference type="PROSITE" id="PS50048"/>
    </source>
</evidence>
<evidence type="ECO:0000313" key="5">
    <source>
        <dbReference type="Proteomes" id="UP000311382"/>
    </source>
</evidence>
<dbReference type="EMBL" id="SOZI01000171">
    <property type="protein sequence ID" value="TNY17856.1"/>
    <property type="molecule type" value="Genomic_DNA"/>
</dbReference>
<dbReference type="Gene3D" id="4.10.240.10">
    <property type="entry name" value="Zn(2)-C6 fungal-type DNA-binding domain"/>
    <property type="match status" value="1"/>
</dbReference>
<dbReference type="PANTHER" id="PTHR31668">
    <property type="entry name" value="GLUCOSE TRANSPORT TRANSCRIPTION REGULATOR RGT1-RELATED-RELATED"/>
    <property type="match status" value="1"/>
</dbReference>
<proteinExistence type="predicted"/>
<dbReference type="SUPFAM" id="SSF57701">
    <property type="entry name" value="Zn2/Cys6 DNA-binding domain"/>
    <property type="match status" value="1"/>
</dbReference>
<dbReference type="PROSITE" id="PS00463">
    <property type="entry name" value="ZN2_CY6_FUNGAL_1"/>
    <property type="match status" value="1"/>
</dbReference>
<feature type="compositionally biased region" description="Low complexity" evidence="2">
    <location>
        <begin position="707"/>
        <end position="724"/>
    </location>
</feature>
<dbReference type="Pfam" id="PF00172">
    <property type="entry name" value="Zn_clus"/>
    <property type="match status" value="1"/>
</dbReference>
<keyword evidence="5" id="KW-1185">Reference proteome</keyword>
<name>A0A5C5FNP8_9BASI</name>
<feature type="compositionally biased region" description="Basic and acidic residues" evidence="2">
    <location>
        <begin position="149"/>
        <end position="159"/>
    </location>
</feature>
<dbReference type="InterPro" id="IPR001138">
    <property type="entry name" value="Zn2Cys6_DnaBD"/>
</dbReference>
<evidence type="ECO:0000313" key="4">
    <source>
        <dbReference type="EMBL" id="TNY17856.1"/>
    </source>
</evidence>
<evidence type="ECO:0000256" key="1">
    <source>
        <dbReference type="ARBA" id="ARBA00023242"/>
    </source>
</evidence>
<protein>
    <submittedName>
        <fullName evidence="4">Proteophosphoglycan 5</fullName>
    </submittedName>
</protein>
<evidence type="ECO:0000256" key="2">
    <source>
        <dbReference type="SAM" id="MobiDB-lite"/>
    </source>
</evidence>
<dbReference type="InterPro" id="IPR036864">
    <property type="entry name" value="Zn2-C6_fun-type_DNA-bd_sf"/>
</dbReference>
<dbReference type="SMART" id="SM00066">
    <property type="entry name" value="GAL4"/>
    <property type="match status" value="1"/>
</dbReference>
<keyword evidence="1" id="KW-0539">Nucleus</keyword>
<dbReference type="InterPro" id="IPR050797">
    <property type="entry name" value="Carb_Metab_Trans_Reg"/>
</dbReference>
<feature type="domain" description="Zn(2)-C6 fungal-type" evidence="3">
    <location>
        <begin position="75"/>
        <end position="108"/>
    </location>
</feature>
<feature type="region of interest" description="Disordered" evidence="2">
    <location>
        <begin position="795"/>
        <end position="822"/>
    </location>
</feature>
<dbReference type="GO" id="GO:0008270">
    <property type="term" value="F:zinc ion binding"/>
    <property type="evidence" value="ECO:0007669"/>
    <property type="project" value="InterPro"/>
</dbReference>
<reference evidence="4 5" key="1">
    <citation type="submission" date="2019-03" db="EMBL/GenBank/DDBJ databases">
        <title>Rhodosporidium diobovatum UCD-FST 08-225 genome sequencing, assembly, and annotation.</title>
        <authorList>
            <person name="Fakankun I.U."/>
            <person name="Fristensky B."/>
            <person name="Levin D.B."/>
        </authorList>
    </citation>
    <scope>NUCLEOTIDE SEQUENCE [LARGE SCALE GENOMIC DNA]</scope>
    <source>
        <strain evidence="4 5">UCD-FST 08-225</strain>
    </source>
</reference>
<feature type="region of interest" description="Disordered" evidence="2">
    <location>
        <begin position="133"/>
        <end position="169"/>
    </location>
</feature>
<sequence length="822" mass="88399">MAAGPSSARTASPSEEPTPSPVDGPGAGPLVVEPGLDAAEVGTSARKTGAKRPSAGELKLDKDGNPKKKRKQLVACDSCRLRRVKCDKAEQAGGDCSECARKAIHCTDTYVKNKPKVVRGGKLINQAKALYGDNGQSPGLMSPPSPVKNEYELQEDPRRLSASTSSVNATSPSARLASLSLNPDLGDHLVRTFFDMFQPQCPLVDTMLFLQAWENAGRVTENLSPANECLALVIQAWAARLTDHPAAIGSGAPTLQDLRNGAGRDFTAVGNRREEFARAAMERAMAAVDRRGALRMSSASCCAALTLLEFLITWGDAQRSNTTGRYLLAAASEHLRNLQLDQCDDPTERPLRPEQASNGTLLWMLYTRDSLSSMFGGRFCSLTDDDLTAFSPLMTGSITADVIPYITSTDPLLLSGLAVASIFRYLVSIVRDTVTRLTNPIARRQRISEQMVQELWAAIDEGGRYGQIFRSSVERTTFGPNAPNIDVWFRDIVAMRSQHLLGIHLCLVDRLREEETKAATQPAGEGDAAYLDVLRRLKHQSDERFLRAAREYCDLLHRYGGNLLFSATVTVEYSSHFLNQLIDMPAWEQGGPSDYSWSVKVEEVSRCVEVVQLAGWSWGGFDGVCDRARQALSQQGAQLHHQHHHRPPPGAHLPPISTSYTPGGLVANAPIPQQHGGASDWPSMHVHDAPQGQQHPGMFNHHKLGGPRSSRPPSFSAFSPVSPVGAPPTPHSLPSAHSGGTHSAHISPVVSGNGGGGGGGGGMLAPPLAMPQGAAYLHSGLHSASSDLRRRTLPPISTYRLSPVDGPSSASHSHFPPPSSGH</sequence>
<feature type="region of interest" description="Disordered" evidence="2">
    <location>
        <begin position="635"/>
        <end position="765"/>
    </location>
</feature>
<gene>
    <name evidence="4" type="ORF">DMC30DRAFT_381442</name>
</gene>
<comment type="caution">
    <text evidence="4">The sequence shown here is derived from an EMBL/GenBank/DDBJ whole genome shotgun (WGS) entry which is preliminary data.</text>
</comment>
<dbReference type="CDD" id="cd12148">
    <property type="entry name" value="fungal_TF_MHR"/>
    <property type="match status" value="1"/>
</dbReference>
<dbReference type="AlphaFoldDB" id="A0A5C5FNP8"/>
<dbReference type="Proteomes" id="UP000311382">
    <property type="component" value="Unassembled WGS sequence"/>
</dbReference>
<organism evidence="4 5">
    <name type="scientific">Rhodotorula diobovata</name>
    <dbReference type="NCBI Taxonomy" id="5288"/>
    <lineage>
        <taxon>Eukaryota</taxon>
        <taxon>Fungi</taxon>
        <taxon>Dikarya</taxon>
        <taxon>Basidiomycota</taxon>
        <taxon>Pucciniomycotina</taxon>
        <taxon>Microbotryomycetes</taxon>
        <taxon>Sporidiobolales</taxon>
        <taxon>Sporidiobolaceae</taxon>
        <taxon>Rhodotorula</taxon>
    </lineage>
</organism>
<dbReference type="STRING" id="5288.A0A5C5FNP8"/>
<accession>A0A5C5FNP8</accession>
<feature type="region of interest" description="Disordered" evidence="2">
    <location>
        <begin position="1"/>
        <end position="69"/>
    </location>
</feature>
<dbReference type="OrthoDB" id="39175at2759"/>
<feature type="compositionally biased region" description="Gly residues" evidence="2">
    <location>
        <begin position="752"/>
        <end position="763"/>
    </location>
</feature>